<name>A0A4R3HSE3_PAULE</name>
<dbReference type="OrthoDB" id="6369218at2"/>
<evidence type="ECO:0000313" key="1">
    <source>
        <dbReference type="EMBL" id="TCS35574.1"/>
    </source>
</evidence>
<organism evidence="1 2">
    <name type="scientific">Paucimonas lemoignei</name>
    <name type="common">Pseudomonas lemoignei</name>
    <dbReference type="NCBI Taxonomy" id="29443"/>
    <lineage>
        <taxon>Bacteria</taxon>
        <taxon>Pseudomonadati</taxon>
        <taxon>Pseudomonadota</taxon>
        <taxon>Betaproteobacteria</taxon>
        <taxon>Burkholderiales</taxon>
        <taxon>Burkholderiaceae</taxon>
        <taxon>Paucimonas</taxon>
    </lineage>
</organism>
<dbReference type="RefSeq" id="WP_132259586.1">
    <property type="nucleotide sequence ID" value="NZ_SLZQ01000010.1"/>
</dbReference>
<proteinExistence type="predicted"/>
<comment type="caution">
    <text evidence="1">The sequence shown here is derived from an EMBL/GenBank/DDBJ whole genome shotgun (WGS) entry which is preliminary data.</text>
</comment>
<accession>A0A4R3HSE3</accession>
<sequence length="183" mass="19082">MGNIIAGRFDQQISADEARAEILRAGFAEEQVSTFYVSPPGQHDMTLIGGDEIKSHGAEHTERGIAKGGIAGGVVGAVIGAATMPVIGPVAPVVGALVGAHVGDLAGSLSETEDDGTESGTLPYRRSGMMLAISAASEDEEARAVRVLRELQALDIERAEGTIANGDWEDFDPLQPPRLVDLH</sequence>
<evidence type="ECO:0000313" key="2">
    <source>
        <dbReference type="Proteomes" id="UP000295382"/>
    </source>
</evidence>
<keyword evidence="2" id="KW-1185">Reference proteome</keyword>
<reference evidence="1 2" key="1">
    <citation type="submission" date="2019-03" db="EMBL/GenBank/DDBJ databases">
        <title>Genomic Encyclopedia of Type Strains, Phase IV (KMG-IV): sequencing the most valuable type-strain genomes for metagenomic binning, comparative biology and taxonomic classification.</title>
        <authorList>
            <person name="Goeker M."/>
        </authorList>
    </citation>
    <scope>NUCLEOTIDE SEQUENCE [LARGE SCALE GENOMIC DNA]</scope>
    <source>
        <strain evidence="1 2">DSM 7445</strain>
    </source>
</reference>
<dbReference type="AlphaFoldDB" id="A0A4R3HSE3"/>
<gene>
    <name evidence="1" type="ORF">EDC30_11042</name>
</gene>
<evidence type="ECO:0008006" key="3">
    <source>
        <dbReference type="Google" id="ProtNLM"/>
    </source>
</evidence>
<protein>
    <recommendedName>
        <fullName evidence="3">Glycine zipper domain-containing protein</fullName>
    </recommendedName>
</protein>
<dbReference type="Proteomes" id="UP000295382">
    <property type="component" value="Unassembled WGS sequence"/>
</dbReference>
<dbReference type="EMBL" id="SLZQ01000010">
    <property type="protein sequence ID" value="TCS35574.1"/>
    <property type="molecule type" value="Genomic_DNA"/>
</dbReference>